<dbReference type="EC" id="5.3.2.-" evidence="4"/>
<sequence length="79" mass="8540">MPYVNIKVTREGTAPGATATTPEQKRALIKGVSDLLFEVLGKPHASTFVVIDEVEMENWGVGGVTVPEYRAQQAKADKP</sequence>
<dbReference type="InterPro" id="IPR014347">
    <property type="entry name" value="Tautomerase/MIF_sf"/>
</dbReference>
<keyword evidence="2 4" id="KW-0413">Isomerase</keyword>
<proteinExistence type="inferred from homology"/>
<name>A0A6S7A4Z2_9BURK</name>
<evidence type="ECO:0000313" key="7">
    <source>
        <dbReference type="Proteomes" id="UP000494269"/>
    </source>
</evidence>
<dbReference type="NCBIfam" id="TIGR00013">
    <property type="entry name" value="taut"/>
    <property type="match status" value="1"/>
</dbReference>
<dbReference type="PANTHER" id="PTHR35530">
    <property type="entry name" value="TAUTOMERASE-RELATED"/>
    <property type="match status" value="1"/>
</dbReference>
<dbReference type="Pfam" id="PF01361">
    <property type="entry name" value="Tautomerase"/>
    <property type="match status" value="1"/>
</dbReference>
<dbReference type="Gene3D" id="3.30.429.10">
    <property type="entry name" value="Macrophage Migration Inhibitory Factor"/>
    <property type="match status" value="1"/>
</dbReference>
<comment type="similarity">
    <text evidence="1 4">Belongs to the 4-oxalocrotonate tautomerase family.</text>
</comment>
<dbReference type="EMBL" id="CADIJQ010000001">
    <property type="protein sequence ID" value="CAB3675489.1"/>
    <property type="molecule type" value="Genomic_DNA"/>
</dbReference>
<feature type="active site" description="Proton acceptor; via imino nitrogen" evidence="3">
    <location>
        <position position="2"/>
    </location>
</feature>
<reference evidence="6 7" key="1">
    <citation type="submission" date="2020-04" db="EMBL/GenBank/DDBJ databases">
        <authorList>
            <person name="De Canck E."/>
        </authorList>
    </citation>
    <scope>NUCLEOTIDE SEQUENCE [LARGE SCALE GENOMIC DNA]</scope>
    <source>
        <strain evidence="6 7">LMG 3441</strain>
    </source>
</reference>
<evidence type="ECO:0000313" key="6">
    <source>
        <dbReference type="EMBL" id="CAB3675489.1"/>
    </source>
</evidence>
<dbReference type="InterPro" id="IPR004370">
    <property type="entry name" value="4-OT-like_dom"/>
</dbReference>
<evidence type="ECO:0000256" key="1">
    <source>
        <dbReference type="ARBA" id="ARBA00006723"/>
    </source>
</evidence>
<protein>
    <recommendedName>
        <fullName evidence="4">Tautomerase</fullName>
        <ecNumber evidence="4">5.3.2.-</ecNumber>
    </recommendedName>
</protein>
<keyword evidence="7" id="KW-1185">Reference proteome</keyword>
<accession>A0A6S7A4Z2</accession>
<dbReference type="PANTHER" id="PTHR35530:SF1">
    <property type="entry name" value="2-HYDROXYMUCONATE TAUTOMERASE"/>
    <property type="match status" value="1"/>
</dbReference>
<dbReference type="InterPro" id="IPR018191">
    <property type="entry name" value="4-OT"/>
</dbReference>
<evidence type="ECO:0000256" key="2">
    <source>
        <dbReference type="ARBA" id="ARBA00023235"/>
    </source>
</evidence>
<dbReference type="GO" id="GO:0016853">
    <property type="term" value="F:isomerase activity"/>
    <property type="evidence" value="ECO:0007669"/>
    <property type="project" value="UniProtKB-UniRule"/>
</dbReference>
<dbReference type="SUPFAM" id="SSF55331">
    <property type="entry name" value="Tautomerase/MIF"/>
    <property type="match status" value="1"/>
</dbReference>
<dbReference type="AlphaFoldDB" id="A0A6S7A4Z2"/>
<evidence type="ECO:0000256" key="4">
    <source>
        <dbReference type="RuleBase" id="RU362032"/>
    </source>
</evidence>
<evidence type="ECO:0000259" key="5">
    <source>
        <dbReference type="Pfam" id="PF01361"/>
    </source>
</evidence>
<feature type="domain" description="4-oxalocrotonate tautomerase-like" evidence="5">
    <location>
        <begin position="2"/>
        <end position="66"/>
    </location>
</feature>
<evidence type="ECO:0000256" key="3">
    <source>
        <dbReference type="PIRSR" id="PIRSR618191-1"/>
    </source>
</evidence>
<gene>
    <name evidence="6" type="ORF">LMG3441_01301</name>
</gene>
<dbReference type="RefSeq" id="WP_054421427.1">
    <property type="nucleotide sequence ID" value="NZ_CADIJQ010000001.1"/>
</dbReference>
<organism evidence="6 7">
    <name type="scientific">Achromobacter kerstersii</name>
    <dbReference type="NCBI Taxonomy" id="1353890"/>
    <lineage>
        <taxon>Bacteria</taxon>
        <taxon>Pseudomonadati</taxon>
        <taxon>Pseudomonadota</taxon>
        <taxon>Betaproteobacteria</taxon>
        <taxon>Burkholderiales</taxon>
        <taxon>Alcaligenaceae</taxon>
        <taxon>Achromobacter</taxon>
    </lineage>
</organism>
<dbReference type="Proteomes" id="UP000494269">
    <property type="component" value="Unassembled WGS sequence"/>
</dbReference>